<protein>
    <submittedName>
        <fullName evidence="1">Uncharacterized protein</fullName>
    </submittedName>
</protein>
<gene>
    <name evidence="1" type="ORF">Poly41_23100</name>
</gene>
<reference evidence="1 2" key="1">
    <citation type="submission" date="2019-02" db="EMBL/GenBank/DDBJ databases">
        <title>Deep-cultivation of Planctomycetes and their phenomic and genomic characterization uncovers novel biology.</title>
        <authorList>
            <person name="Wiegand S."/>
            <person name="Jogler M."/>
            <person name="Boedeker C."/>
            <person name="Pinto D."/>
            <person name="Vollmers J."/>
            <person name="Rivas-Marin E."/>
            <person name="Kohn T."/>
            <person name="Peeters S.H."/>
            <person name="Heuer A."/>
            <person name="Rast P."/>
            <person name="Oberbeckmann S."/>
            <person name="Bunk B."/>
            <person name="Jeske O."/>
            <person name="Meyerdierks A."/>
            <person name="Storesund J.E."/>
            <person name="Kallscheuer N."/>
            <person name="Luecker S."/>
            <person name="Lage O.M."/>
            <person name="Pohl T."/>
            <person name="Merkel B.J."/>
            <person name="Hornburger P."/>
            <person name="Mueller R.-W."/>
            <person name="Bruemmer F."/>
            <person name="Labrenz M."/>
            <person name="Spormann A.M."/>
            <person name="Op Den Camp H."/>
            <person name="Overmann J."/>
            <person name="Amann R."/>
            <person name="Jetten M.S.M."/>
            <person name="Mascher T."/>
            <person name="Medema M.H."/>
            <person name="Devos D.P."/>
            <person name="Kaster A.-K."/>
            <person name="Ovreas L."/>
            <person name="Rohde M."/>
            <person name="Galperin M.Y."/>
            <person name="Jogler C."/>
        </authorList>
    </citation>
    <scope>NUCLEOTIDE SEQUENCE [LARGE SCALE GENOMIC DNA]</scope>
    <source>
        <strain evidence="1 2">Poly41</strain>
    </source>
</reference>
<name>A0A5C6DWT3_9BACT</name>
<dbReference type="RefSeq" id="WP_231615583.1">
    <property type="nucleotide sequence ID" value="NZ_SJPV01000003.1"/>
</dbReference>
<keyword evidence="2" id="KW-1185">Reference proteome</keyword>
<sequence length="180" mass="19962">MRIESQQTEVMTHYQTRVVNDRNMQSVFSEVLREAGRQGYASAGVVESAEPLQQRIQDTWDQWYRTERIGGQYASAEAPTDLGGAFGSVLMKAYEQGAYVAPKPFLRGLSEAELKSVQNAHWLAEPINVDSLTEEGALNLLIPRAAQVDLNGDGFTRSGAAYGMKFPDSTTSREVTYDFT</sequence>
<dbReference type="EMBL" id="SJPV01000003">
    <property type="protein sequence ID" value="TWU39486.1"/>
    <property type="molecule type" value="Genomic_DNA"/>
</dbReference>
<evidence type="ECO:0000313" key="1">
    <source>
        <dbReference type="EMBL" id="TWU39486.1"/>
    </source>
</evidence>
<dbReference type="AlphaFoldDB" id="A0A5C6DWT3"/>
<organism evidence="1 2">
    <name type="scientific">Novipirellula artificiosorum</name>
    <dbReference type="NCBI Taxonomy" id="2528016"/>
    <lineage>
        <taxon>Bacteria</taxon>
        <taxon>Pseudomonadati</taxon>
        <taxon>Planctomycetota</taxon>
        <taxon>Planctomycetia</taxon>
        <taxon>Pirellulales</taxon>
        <taxon>Pirellulaceae</taxon>
        <taxon>Novipirellula</taxon>
    </lineage>
</organism>
<accession>A0A5C6DWT3</accession>
<comment type="caution">
    <text evidence="1">The sequence shown here is derived from an EMBL/GenBank/DDBJ whole genome shotgun (WGS) entry which is preliminary data.</text>
</comment>
<evidence type="ECO:0000313" key="2">
    <source>
        <dbReference type="Proteomes" id="UP000319143"/>
    </source>
</evidence>
<dbReference type="Proteomes" id="UP000319143">
    <property type="component" value="Unassembled WGS sequence"/>
</dbReference>
<proteinExistence type="predicted"/>